<name>A0A401FTD7_9BACT</name>
<evidence type="ECO:0000313" key="2">
    <source>
        <dbReference type="Proteomes" id="UP000288096"/>
    </source>
</evidence>
<accession>A0A401FTD7</accession>
<reference evidence="2" key="2">
    <citation type="submission" date="2019-01" db="EMBL/GenBank/DDBJ databases">
        <title>Genome sequence of Desulfonema ishimotonii strain Tokyo 01.</title>
        <authorList>
            <person name="Fukui M."/>
        </authorList>
    </citation>
    <scope>NUCLEOTIDE SEQUENCE [LARGE SCALE GENOMIC DNA]</scope>
    <source>
        <strain evidence="2">Tokyo 01</strain>
    </source>
</reference>
<dbReference type="Proteomes" id="UP000288096">
    <property type="component" value="Unassembled WGS sequence"/>
</dbReference>
<protein>
    <submittedName>
        <fullName evidence="1">Uncharacterized protein</fullName>
    </submittedName>
</protein>
<dbReference type="AlphaFoldDB" id="A0A401FTD7"/>
<keyword evidence="2" id="KW-1185">Reference proteome</keyword>
<dbReference type="EMBL" id="BEXT01000001">
    <property type="protein sequence ID" value="GBC60229.1"/>
    <property type="molecule type" value="Genomic_DNA"/>
</dbReference>
<organism evidence="1 2">
    <name type="scientific">Desulfonema ishimotonii</name>
    <dbReference type="NCBI Taxonomy" id="45657"/>
    <lineage>
        <taxon>Bacteria</taxon>
        <taxon>Pseudomonadati</taxon>
        <taxon>Thermodesulfobacteriota</taxon>
        <taxon>Desulfobacteria</taxon>
        <taxon>Desulfobacterales</taxon>
        <taxon>Desulfococcaceae</taxon>
        <taxon>Desulfonema</taxon>
    </lineage>
</organism>
<sequence>MSEYNQKAVDAIYELENTINSLGIPIILVRKLKGICNAIEMQVEDCRAEPEVIEYLCKAYLAQAKGFREPYRGNIIKAFQKCEKVIKNVTFIDE</sequence>
<proteinExistence type="predicted"/>
<evidence type="ECO:0000313" key="1">
    <source>
        <dbReference type="EMBL" id="GBC60229.1"/>
    </source>
</evidence>
<gene>
    <name evidence="1" type="ORF">DENIS_1180</name>
</gene>
<comment type="caution">
    <text evidence="1">The sequence shown here is derived from an EMBL/GenBank/DDBJ whole genome shotgun (WGS) entry which is preliminary data.</text>
</comment>
<reference evidence="2" key="1">
    <citation type="submission" date="2017-11" db="EMBL/GenBank/DDBJ databases">
        <authorList>
            <person name="Watanabe M."/>
            <person name="Kojima H."/>
        </authorList>
    </citation>
    <scope>NUCLEOTIDE SEQUENCE [LARGE SCALE GENOMIC DNA]</scope>
    <source>
        <strain evidence="2">Tokyo 01</strain>
    </source>
</reference>
<dbReference type="RefSeq" id="WP_124327670.1">
    <property type="nucleotide sequence ID" value="NZ_BEXT01000001.1"/>
</dbReference>